<evidence type="ECO:0000256" key="1">
    <source>
        <dbReference type="SAM" id="MobiDB-lite"/>
    </source>
</evidence>
<dbReference type="EMBL" id="AZNH01000001">
    <property type="protein sequence ID" value="KID93192.1"/>
    <property type="molecule type" value="Genomic_DNA"/>
</dbReference>
<feature type="compositionally biased region" description="Gly residues" evidence="1">
    <location>
        <begin position="395"/>
        <end position="410"/>
    </location>
</feature>
<reference evidence="2 3" key="1">
    <citation type="journal article" date="2014" name="Proc. Natl. Acad. Sci. U.S.A.">
        <title>Trajectory and genomic determinants of fungal-pathogen speciation and host adaptation.</title>
        <authorList>
            <person name="Hu X."/>
            <person name="Xiao G."/>
            <person name="Zheng P."/>
            <person name="Shang Y."/>
            <person name="Su Y."/>
            <person name="Zhang X."/>
            <person name="Liu X."/>
            <person name="Zhan S."/>
            <person name="St Leger R.J."/>
            <person name="Wang C."/>
        </authorList>
    </citation>
    <scope>NUCLEOTIDE SEQUENCE [LARGE SCALE GENOMIC DNA]</scope>
    <source>
        <strain evidence="2 3">ARSEF 977</strain>
    </source>
</reference>
<dbReference type="OrthoDB" id="2402960at2759"/>
<feature type="compositionally biased region" description="Basic and acidic residues" evidence="1">
    <location>
        <begin position="226"/>
        <end position="249"/>
    </location>
</feature>
<comment type="caution">
    <text evidence="2">The sequence shown here is derived from an EMBL/GenBank/DDBJ whole genome shotgun (WGS) entry which is preliminary data.</text>
</comment>
<feature type="compositionally biased region" description="Basic and acidic residues" evidence="1">
    <location>
        <begin position="330"/>
        <end position="361"/>
    </location>
</feature>
<feature type="compositionally biased region" description="Gly residues" evidence="1">
    <location>
        <begin position="440"/>
        <end position="455"/>
    </location>
</feature>
<feature type="compositionally biased region" description="Low complexity" evidence="1">
    <location>
        <begin position="124"/>
        <end position="140"/>
    </location>
</feature>
<feature type="compositionally biased region" description="Basic and acidic residues" evidence="1">
    <location>
        <begin position="289"/>
        <end position="322"/>
    </location>
</feature>
<feature type="region of interest" description="Disordered" evidence="1">
    <location>
        <begin position="120"/>
        <end position="534"/>
    </location>
</feature>
<keyword evidence="3" id="KW-1185">Reference proteome</keyword>
<feature type="compositionally biased region" description="Basic and acidic residues" evidence="1">
    <location>
        <begin position="413"/>
        <end position="432"/>
    </location>
</feature>
<dbReference type="HOGENOM" id="CLU_050718_0_0_1"/>
<feature type="compositionally biased region" description="Pro residues" evidence="1">
    <location>
        <begin position="210"/>
        <end position="219"/>
    </location>
</feature>
<accession>A0A0B4HLH5</accession>
<feature type="compositionally biased region" description="Basic and acidic residues" evidence="1">
    <location>
        <begin position="375"/>
        <end position="391"/>
    </location>
</feature>
<dbReference type="AlphaFoldDB" id="A0A0B4HLH5"/>
<sequence length="534" mass="57737">MSIGLDPTFCHFSATLLSLLPLRLDRGSNNNVDLCVASKPETPTSTSAQPPVLPLFISPVAGYLALYSVSISIAHLTLQVRSSLFTMEDQFGGRTDDDLFYDDFEPVDSEPIVVQEEAPYIQEPSPVATVAPVAPEPAQARQSKPRKSSPPAQASNSNAPSPSPSPSSSQPQPQPQSQSQSQTQPQSKGGNLSSSRFARKGNFNMKQQSTPPPPPPPATKSPAPSKESKEKEQGQEREKDTKGDKEKDGTPPPNAPTAPAKDKKPHAPSQNTAVNAEARLQSGANPRQKLTEEELAAKMEKMKLLSAEKTRQFERAEKDEQQHAQAYARGMEEARKRRAEEAERRRRGEEEKRKLDDERAKNRERKLKAMGMKEGGWDEGKEAILEEEARRGFKGANGGIRGTKRGGLGGSRYSREVDDQPDVDRFLDDRQRSRGRGRGGRGGGRGRGSGRGGFDGSLPKPNDSSAPAPSLTVEDFPALPSDGTRKPTGPVAPVAYPPKAAPAPIPALPSPSPAGGKWDDEMEALDELRQQGDS</sequence>
<name>A0A0B4HLH5_METGA</name>
<proteinExistence type="predicted"/>
<gene>
    <name evidence="2" type="ORF">MGU_00781</name>
</gene>
<dbReference type="Proteomes" id="UP000031192">
    <property type="component" value="Unassembled WGS sequence"/>
</dbReference>
<feature type="compositionally biased region" description="Pro residues" evidence="1">
    <location>
        <begin position="495"/>
        <end position="512"/>
    </location>
</feature>
<protein>
    <submittedName>
        <fullName evidence="2">Uncharacterized protein</fullName>
    </submittedName>
</protein>
<organism evidence="2 3">
    <name type="scientific">Metarhizium guizhouense (strain ARSEF 977)</name>
    <dbReference type="NCBI Taxonomy" id="1276136"/>
    <lineage>
        <taxon>Eukaryota</taxon>
        <taxon>Fungi</taxon>
        <taxon>Dikarya</taxon>
        <taxon>Ascomycota</taxon>
        <taxon>Pezizomycotina</taxon>
        <taxon>Sordariomycetes</taxon>
        <taxon>Hypocreomycetidae</taxon>
        <taxon>Hypocreales</taxon>
        <taxon>Clavicipitaceae</taxon>
        <taxon>Metarhizium</taxon>
    </lineage>
</organism>
<feature type="compositionally biased region" description="Low complexity" evidence="1">
    <location>
        <begin position="149"/>
        <end position="187"/>
    </location>
</feature>
<evidence type="ECO:0000313" key="3">
    <source>
        <dbReference type="Proteomes" id="UP000031192"/>
    </source>
</evidence>
<evidence type="ECO:0000313" key="2">
    <source>
        <dbReference type="EMBL" id="KID93192.1"/>
    </source>
</evidence>